<organism evidence="13 14">
    <name type="scientific">Aceticella autotrophica</name>
    <dbReference type="NCBI Taxonomy" id="2755338"/>
    <lineage>
        <taxon>Bacteria</taxon>
        <taxon>Bacillati</taxon>
        <taxon>Bacillota</taxon>
        <taxon>Clostridia</taxon>
        <taxon>Thermoanaerobacterales</taxon>
        <taxon>Thermoanaerobacteraceae</taxon>
        <taxon>Aceticella</taxon>
    </lineage>
</organism>
<evidence type="ECO:0000259" key="12">
    <source>
        <dbReference type="PROSITE" id="PS51713"/>
    </source>
</evidence>
<dbReference type="AlphaFoldDB" id="A0A975AUR8"/>
<dbReference type="FunFam" id="3.30.300.20:FF:000003">
    <property type="entry name" value="GTPase Era"/>
    <property type="match status" value="1"/>
</dbReference>
<dbReference type="Pfam" id="PF01926">
    <property type="entry name" value="MMR_HSR1"/>
    <property type="match status" value="1"/>
</dbReference>
<keyword evidence="4 8" id="KW-0547">Nucleotide-binding</keyword>
<evidence type="ECO:0000256" key="5">
    <source>
        <dbReference type="ARBA" id="ARBA00022884"/>
    </source>
</evidence>
<dbReference type="GO" id="GO:0000028">
    <property type="term" value="P:ribosomal small subunit assembly"/>
    <property type="evidence" value="ECO:0007669"/>
    <property type="project" value="TreeGrafter"/>
</dbReference>
<accession>A0A975AUR8</accession>
<dbReference type="InterPro" id="IPR005662">
    <property type="entry name" value="GTPase_Era-like"/>
</dbReference>
<comment type="similarity">
    <text evidence="1 8 9 10">Belongs to the TRAFAC class TrmE-Era-EngA-EngB-Septin-like GTPase superfamily. Era GTPase family.</text>
</comment>
<feature type="region of interest" description="G1" evidence="9">
    <location>
        <begin position="12"/>
        <end position="19"/>
    </location>
</feature>
<dbReference type="InterPro" id="IPR006073">
    <property type="entry name" value="GTP-bd"/>
</dbReference>
<feature type="domain" description="Era-type G" evidence="12">
    <location>
        <begin position="4"/>
        <end position="171"/>
    </location>
</feature>
<keyword evidence="8" id="KW-0699">rRNA-binding</keyword>
<keyword evidence="8" id="KW-1003">Cell membrane</keyword>
<dbReference type="PANTHER" id="PTHR42698:SF1">
    <property type="entry name" value="GTPASE ERA, MITOCHONDRIAL"/>
    <property type="match status" value="1"/>
</dbReference>
<evidence type="ECO:0000259" key="11">
    <source>
        <dbReference type="PROSITE" id="PS50823"/>
    </source>
</evidence>
<dbReference type="Gene3D" id="3.40.50.300">
    <property type="entry name" value="P-loop containing nucleotide triphosphate hydrolases"/>
    <property type="match status" value="1"/>
</dbReference>
<feature type="binding site" evidence="8">
    <location>
        <begin position="121"/>
        <end position="124"/>
    </location>
    <ligand>
        <name>GTP</name>
        <dbReference type="ChEBI" id="CHEBI:37565"/>
    </ligand>
</feature>
<dbReference type="NCBIfam" id="TIGR00436">
    <property type="entry name" value="era"/>
    <property type="match status" value="1"/>
</dbReference>
<dbReference type="GO" id="GO:0070181">
    <property type="term" value="F:small ribosomal subunit rRNA binding"/>
    <property type="evidence" value="ECO:0007669"/>
    <property type="project" value="UniProtKB-UniRule"/>
</dbReference>
<dbReference type="InterPro" id="IPR009019">
    <property type="entry name" value="KH_sf_prok-type"/>
</dbReference>
<comment type="subcellular location">
    <subcellularLocation>
        <location evidence="8">Cytoplasm</location>
    </subcellularLocation>
    <subcellularLocation>
        <location evidence="8">Cell membrane</location>
        <topology evidence="8">Peripheral membrane protein</topology>
    </subcellularLocation>
</comment>
<name>A0A975AUR8_9THEO</name>
<dbReference type="FunFam" id="3.40.50.300:FF:000094">
    <property type="entry name" value="GTPase Era"/>
    <property type="match status" value="1"/>
</dbReference>
<dbReference type="InterPro" id="IPR004044">
    <property type="entry name" value="KH_dom_type_2"/>
</dbReference>
<dbReference type="GO" id="GO:0003924">
    <property type="term" value="F:GTPase activity"/>
    <property type="evidence" value="ECO:0007669"/>
    <property type="project" value="UniProtKB-UniRule"/>
</dbReference>
<dbReference type="Gene3D" id="3.30.300.20">
    <property type="match status" value="1"/>
</dbReference>
<feature type="domain" description="KH type-2" evidence="11">
    <location>
        <begin position="202"/>
        <end position="280"/>
    </location>
</feature>
<dbReference type="KEGG" id="aaut:ACETAC_08000"/>
<feature type="region of interest" description="G5" evidence="9">
    <location>
        <begin position="150"/>
        <end position="152"/>
    </location>
</feature>
<evidence type="ECO:0000256" key="6">
    <source>
        <dbReference type="ARBA" id="ARBA00023134"/>
    </source>
</evidence>
<feature type="binding site" evidence="8">
    <location>
        <begin position="12"/>
        <end position="19"/>
    </location>
    <ligand>
        <name>GTP</name>
        <dbReference type="ChEBI" id="CHEBI:37565"/>
    </ligand>
</feature>
<feature type="binding site" evidence="8">
    <location>
        <begin position="59"/>
        <end position="63"/>
    </location>
    <ligand>
        <name>GTP</name>
        <dbReference type="ChEBI" id="CHEBI:37565"/>
    </ligand>
</feature>
<evidence type="ECO:0000256" key="8">
    <source>
        <dbReference type="HAMAP-Rule" id="MF_00367"/>
    </source>
</evidence>
<dbReference type="EMBL" id="CP060096">
    <property type="protein sequence ID" value="QSZ26819.1"/>
    <property type="molecule type" value="Genomic_DNA"/>
</dbReference>
<keyword evidence="5 8" id="KW-0694">RNA-binding</keyword>
<dbReference type="NCBIfam" id="NF000908">
    <property type="entry name" value="PRK00089.1"/>
    <property type="match status" value="1"/>
</dbReference>
<proteinExistence type="inferred from homology"/>
<dbReference type="PROSITE" id="PS50823">
    <property type="entry name" value="KH_TYPE_2"/>
    <property type="match status" value="1"/>
</dbReference>
<feature type="region of interest" description="G4" evidence="9">
    <location>
        <begin position="121"/>
        <end position="124"/>
    </location>
</feature>
<evidence type="ECO:0000256" key="7">
    <source>
        <dbReference type="ARBA" id="ARBA00023136"/>
    </source>
</evidence>
<dbReference type="InterPro" id="IPR015946">
    <property type="entry name" value="KH_dom-like_a/b"/>
</dbReference>
<dbReference type="CDD" id="cd04163">
    <property type="entry name" value="Era"/>
    <property type="match status" value="1"/>
</dbReference>
<dbReference type="GO" id="GO:0005886">
    <property type="term" value="C:plasma membrane"/>
    <property type="evidence" value="ECO:0007669"/>
    <property type="project" value="UniProtKB-SubCell"/>
</dbReference>
<dbReference type="InterPro" id="IPR027417">
    <property type="entry name" value="P-loop_NTPase"/>
</dbReference>
<dbReference type="CDD" id="cd22534">
    <property type="entry name" value="KH-II_Era"/>
    <property type="match status" value="1"/>
</dbReference>
<keyword evidence="6 8" id="KW-0342">GTP-binding</keyword>
<evidence type="ECO:0000313" key="13">
    <source>
        <dbReference type="EMBL" id="QSZ26819.1"/>
    </source>
</evidence>
<dbReference type="GO" id="GO:0005525">
    <property type="term" value="F:GTP binding"/>
    <property type="evidence" value="ECO:0007669"/>
    <property type="project" value="UniProtKB-UniRule"/>
</dbReference>
<sequence length="300" mass="34436">MSYKSGFIALIGRTNVGKSTLLNTLIKEKIAITSDKPQTTRNTIQGILTGDNFQIIFIDTPGIHKPKHKLSEFMISSVKKTLNEVDLILYMIEPDVNIGPGDLYITNHLKTISTPIVLVVNKIDEVSYNVVDDTIKNFKEHLNFKDVIPISALKNKNIDLLIHTILQYLPEGPQYFPEDYITDKPERFIVSEIIREKMLYFLEDEVPHGVFVEINSMKQKENKDILEIEAILYCEKESHKAIIIGKNGKMLKKIGTDARIELENLFGQKIYLNLWVKVKKGWRDNINTLKNFGYLIDKSL</sequence>
<dbReference type="GO" id="GO:0005829">
    <property type="term" value="C:cytosol"/>
    <property type="evidence" value="ECO:0007669"/>
    <property type="project" value="TreeGrafter"/>
</dbReference>
<dbReference type="InterPro" id="IPR030388">
    <property type="entry name" value="G_ERA_dom"/>
</dbReference>
<dbReference type="HAMAP" id="MF_00367">
    <property type="entry name" value="GTPase_Era"/>
    <property type="match status" value="1"/>
</dbReference>
<dbReference type="SUPFAM" id="SSF54814">
    <property type="entry name" value="Prokaryotic type KH domain (KH-domain type II)"/>
    <property type="match status" value="1"/>
</dbReference>
<evidence type="ECO:0000256" key="1">
    <source>
        <dbReference type="ARBA" id="ARBA00007921"/>
    </source>
</evidence>
<keyword evidence="3 8" id="KW-0690">Ribosome biogenesis</keyword>
<evidence type="ECO:0000256" key="10">
    <source>
        <dbReference type="RuleBase" id="RU003761"/>
    </source>
</evidence>
<dbReference type="PANTHER" id="PTHR42698">
    <property type="entry name" value="GTPASE ERA"/>
    <property type="match status" value="1"/>
</dbReference>
<protein>
    <recommendedName>
        <fullName evidence="2 8">GTPase Era</fullName>
    </recommendedName>
</protein>
<keyword evidence="7 8" id="KW-0472">Membrane</keyword>
<keyword evidence="8" id="KW-0963">Cytoplasm</keyword>
<evidence type="ECO:0000256" key="4">
    <source>
        <dbReference type="ARBA" id="ARBA00022741"/>
    </source>
</evidence>
<evidence type="ECO:0000256" key="3">
    <source>
        <dbReference type="ARBA" id="ARBA00022517"/>
    </source>
</evidence>
<feature type="region of interest" description="G3" evidence="9">
    <location>
        <begin position="59"/>
        <end position="62"/>
    </location>
</feature>
<dbReference type="Pfam" id="PF07650">
    <property type="entry name" value="KH_2"/>
    <property type="match status" value="1"/>
</dbReference>
<dbReference type="GO" id="GO:0043024">
    <property type="term" value="F:ribosomal small subunit binding"/>
    <property type="evidence" value="ECO:0007669"/>
    <property type="project" value="TreeGrafter"/>
</dbReference>
<keyword evidence="14" id="KW-1185">Reference proteome</keyword>
<dbReference type="SUPFAM" id="SSF52540">
    <property type="entry name" value="P-loop containing nucleoside triphosphate hydrolases"/>
    <property type="match status" value="1"/>
</dbReference>
<reference evidence="13" key="1">
    <citation type="submission" date="2020-08" db="EMBL/GenBank/DDBJ databases">
        <title>Genomic insights into the carbon and energy metabolism of the first obligate autotrophic acetogenic bacterium Aceticella autotrophica gen. nov., sp. nov.</title>
        <authorList>
            <person name="Toshchakov S.V."/>
            <person name="Elcheninov A.G."/>
            <person name="Kublanov I.V."/>
            <person name="Frolov E.N."/>
            <person name="Lebedinsky A.V."/>
        </authorList>
    </citation>
    <scope>NUCLEOTIDE SEQUENCE</scope>
    <source>
        <strain evidence="13">3443-3Ac</strain>
    </source>
</reference>
<evidence type="ECO:0000313" key="14">
    <source>
        <dbReference type="Proteomes" id="UP000671913"/>
    </source>
</evidence>
<gene>
    <name evidence="8 13" type="primary">era</name>
    <name evidence="13" type="ORF">ACETAC_08000</name>
</gene>
<dbReference type="InterPro" id="IPR005225">
    <property type="entry name" value="Small_GTP-bd"/>
</dbReference>
<comment type="subunit">
    <text evidence="8">Monomer.</text>
</comment>
<dbReference type="Proteomes" id="UP000671913">
    <property type="component" value="Chromosome"/>
</dbReference>
<dbReference type="NCBIfam" id="TIGR00231">
    <property type="entry name" value="small_GTP"/>
    <property type="match status" value="1"/>
</dbReference>
<feature type="region of interest" description="G2" evidence="9">
    <location>
        <begin position="38"/>
        <end position="42"/>
    </location>
</feature>
<evidence type="ECO:0000256" key="2">
    <source>
        <dbReference type="ARBA" id="ARBA00020484"/>
    </source>
</evidence>
<dbReference type="RefSeq" id="WP_284679506.1">
    <property type="nucleotide sequence ID" value="NZ_CP060096.1"/>
</dbReference>
<dbReference type="PROSITE" id="PS51713">
    <property type="entry name" value="G_ERA"/>
    <property type="match status" value="1"/>
</dbReference>
<evidence type="ECO:0000256" key="9">
    <source>
        <dbReference type="PROSITE-ProRule" id="PRU01050"/>
    </source>
</evidence>
<comment type="function">
    <text evidence="8">An essential GTPase that binds both GDP and GTP, with rapid nucleotide exchange. Plays a role in 16S rRNA processing and 30S ribosomal subunit biogenesis and possibly also in cell cycle regulation and energy metabolism.</text>
</comment>